<organism evidence="5 6">
    <name type="scientific">Cupriavidus taiwanensis</name>
    <dbReference type="NCBI Taxonomy" id="164546"/>
    <lineage>
        <taxon>Bacteria</taxon>
        <taxon>Pseudomonadati</taxon>
        <taxon>Pseudomonadota</taxon>
        <taxon>Betaproteobacteria</taxon>
        <taxon>Burkholderiales</taxon>
        <taxon>Burkholderiaceae</taxon>
        <taxon>Cupriavidus</taxon>
    </lineage>
</organism>
<dbReference type="RefSeq" id="WP_373456665.1">
    <property type="nucleotide sequence ID" value="NZ_LS483234.1"/>
</dbReference>
<dbReference type="Gene3D" id="3.40.50.360">
    <property type="match status" value="1"/>
</dbReference>
<dbReference type="AlphaFoldDB" id="A0A375J527"/>
<keyword evidence="1" id="KW-0285">Flavoprotein</keyword>
<dbReference type="SUPFAM" id="SSF52218">
    <property type="entry name" value="Flavoproteins"/>
    <property type="match status" value="1"/>
</dbReference>
<feature type="compositionally biased region" description="Basic and acidic residues" evidence="3">
    <location>
        <begin position="21"/>
        <end position="40"/>
    </location>
</feature>
<feature type="domain" description="NADPH-dependent FMN reductase-like" evidence="4">
    <location>
        <begin position="149"/>
        <end position="327"/>
    </location>
</feature>
<feature type="region of interest" description="Disordered" evidence="3">
    <location>
        <begin position="1"/>
        <end position="46"/>
    </location>
</feature>
<evidence type="ECO:0000256" key="1">
    <source>
        <dbReference type="ARBA" id="ARBA00022630"/>
    </source>
</evidence>
<dbReference type="Pfam" id="PF03358">
    <property type="entry name" value="FMN_red"/>
    <property type="match status" value="1"/>
</dbReference>
<evidence type="ECO:0000313" key="6">
    <source>
        <dbReference type="Proteomes" id="UP000256805"/>
    </source>
</evidence>
<dbReference type="InterPro" id="IPR051796">
    <property type="entry name" value="ISF_SsuE-like"/>
</dbReference>
<proteinExistence type="predicted"/>
<evidence type="ECO:0000313" key="5">
    <source>
        <dbReference type="EMBL" id="SPS00278.1"/>
    </source>
</evidence>
<accession>A0A375J527</accession>
<dbReference type="InterPro" id="IPR029039">
    <property type="entry name" value="Flavoprotein-like_sf"/>
</dbReference>
<dbReference type="InterPro" id="IPR005025">
    <property type="entry name" value="FMN_Rdtase-like_dom"/>
</dbReference>
<reference evidence="5 6" key="1">
    <citation type="submission" date="2018-01" db="EMBL/GenBank/DDBJ databases">
        <authorList>
            <person name="Gaut B.S."/>
            <person name="Morton B.R."/>
            <person name="Clegg M.T."/>
            <person name="Duvall M.R."/>
        </authorList>
    </citation>
    <scope>NUCLEOTIDE SEQUENCE [LARGE SCALE GENOMIC DNA]</scope>
    <source>
        <strain evidence="5">Cupriavidus taiwanensis cmp 52</strain>
    </source>
</reference>
<dbReference type="PANTHER" id="PTHR43278:SF4">
    <property type="entry name" value="NAD(P)H-DEPENDENT FMN-CONTAINING OXIDOREDUCTASE YWQN-RELATED"/>
    <property type="match status" value="1"/>
</dbReference>
<dbReference type="GO" id="GO:0016491">
    <property type="term" value="F:oxidoreductase activity"/>
    <property type="evidence" value="ECO:0007669"/>
    <property type="project" value="InterPro"/>
</dbReference>
<evidence type="ECO:0000256" key="3">
    <source>
        <dbReference type="SAM" id="MobiDB-lite"/>
    </source>
</evidence>
<dbReference type="EMBL" id="OVTA01000039">
    <property type="protein sequence ID" value="SPS00278.1"/>
    <property type="molecule type" value="Genomic_DNA"/>
</dbReference>
<sequence length="390" mass="43399">MPEQPPKPPMPPAPPARPARPAHDAPRAPRHAGNPEDVRKGQVTGPLPREVFRRRFLARFTDPAYRQEDEALERLERIAWDAYAQSRKAPLTHKAGAGYADPEYDLSDEWRAASEAVRVAQQRQADPATRSRVLLVCAAARNDYTCPGEMSKSWRLAGRARERLEAQGIEVDLLDLSHLTSDAQLQIHPCKGCVSTAMPLCHWPCSCYPNHALGQVNDWMNEIYPRWAACHGVLIVTPVYWYQVSSPLKLMMDRLVCADGGNPDPTSTRGKDVTRAKAMELSGWDYPKHLAGRAYGLVVHGDVAGIEGVRRALSDWLDWMGLIDAGAQARLDRYIGYYEPYATSHVALDRDTSVQGEVDNVARALACAVEQLRHGQLRTADHGLVPPRLK</sequence>
<feature type="compositionally biased region" description="Pro residues" evidence="3">
    <location>
        <begin position="1"/>
        <end position="18"/>
    </location>
</feature>
<dbReference type="PANTHER" id="PTHR43278">
    <property type="entry name" value="NAD(P)H-DEPENDENT FMN-CONTAINING OXIDOREDUCTASE YWQN-RELATED"/>
    <property type="match status" value="1"/>
</dbReference>
<gene>
    <name evidence="5" type="ORF">CBM2634_B160164</name>
</gene>
<name>A0A375J527_9BURK</name>
<evidence type="ECO:0000259" key="4">
    <source>
        <dbReference type="Pfam" id="PF03358"/>
    </source>
</evidence>
<keyword evidence="2" id="KW-0288">FMN</keyword>
<evidence type="ECO:0000256" key="2">
    <source>
        <dbReference type="ARBA" id="ARBA00022643"/>
    </source>
</evidence>
<dbReference type="Proteomes" id="UP000256805">
    <property type="component" value="Unassembled WGS sequence"/>
</dbReference>
<protein>
    <recommendedName>
        <fullName evidence="4">NADPH-dependent FMN reductase-like domain-containing protein</fullName>
    </recommendedName>
</protein>